<feature type="compositionally biased region" description="Basic residues" evidence="1">
    <location>
        <begin position="339"/>
        <end position="357"/>
    </location>
</feature>
<keyword evidence="3" id="KW-1185">Reference proteome</keyword>
<dbReference type="EMBL" id="JARJCW010000106">
    <property type="protein sequence ID" value="KAJ7193632.1"/>
    <property type="molecule type" value="Genomic_DNA"/>
</dbReference>
<sequence>MRGRINKQRNPGRLLRNVADQLFLPTKRAALIASRSTTYAGWIRYRPRRPRKPLRRGAAMRTARTAFVEYEEGLRIELWRRACTQNPPARVDAASNAAAPPSVVRMLEGGASHFLGGCRCGSRGRGGGSDGVRQRSATQRAPAGSISLVRFLERARVFVQLLTPGAPLTQEAYSSVPRSFPHPPAFRPLHAPPSLEPHVHDDCELAAPPSLPQHTCTPPHSHRYPLRTRTPSIHLVFSVRRFPTRLTPSRAARARPQHMRTPARRRRTWTARSPAWKVELSSLSSTTTRARRNQLEERLRICLPRPTTPPPSSPRARLRPVSRYARVLMRRRLGDSHGGARRAAVRLHSLRTGRRQRRGLERGRGEGGGTRLWCEMSREGGRWVVENQERVPVPWRREGGQQTDAEEGRKEAEGEEPHE</sequence>
<feature type="compositionally biased region" description="Basic and acidic residues" evidence="1">
    <location>
        <begin position="406"/>
        <end position="419"/>
    </location>
</feature>
<gene>
    <name evidence="2" type="ORF">GGX14DRAFT_588260</name>
</gene>
<evidence type="ECO:0000313" key="2">
    <source>
        <dbReference type="EMBL" id="KAJ7193632.1"/>
    </source>
</evidence>
<evidence type="ECO:0000256" key="1">
    <source>
        <dbReference type="SAM" id="MobiDB-lite"/>
    </source>
</evidence>
<accession>A0AAD6Y2L5</accession>
<feature type="compositionally biased region" description="Basic residues" evidence="1">
    <location>
        <begin position="252"/>
        <end position="269"/>
    </location>
</feature>
<evidence type="ECO:0000313" key="3">
    <source>
        <dbReference type="Proteomes" id="UP001219525"/>
    </source>
</evidence>
<dbReference type="Proteomes" id="UP001219525">
    <property type="component" value="Unassembled WGS sequence"/>
</dbReference>
<comment type="caution">
    <text evidence="2">The sequence shown here is derived from an EMBL/GenBank/DDBJ whole genome shotgun (WGS) entry which is preliminary data.</text>
</comment>
<feature type="region of interest" description="Disordered" evidence="1">
    <location>
        <begin position="249"/>
        <end position="270"/>
    </location>
</feature>
<name>A0AAD6Y2L5_9AGAR</name>
<organism evidence="2 3">
    <name type="scientific">Mycena pura</name>
    <dbReference type="NCBI Taxonomy" id="153505"/>
    <lineage>
        <taxon>Eukaryota</taxon>
        <taxon>Fungi</taxon>
        <taxon>Dikarya</taxon>
        <taxon>Basidiomycota</taxon>
        <taxon>Agaricomycotina</taxon>
        <taxon>Agaricomycetes</taxon>
        <taxon>Agaricomycetidae</taxon>
        <taxon>Agaricales</taxon>
        <taxon>Marasmiineae</taxon>
        <taxon>Mycenaceae</taxon>
        <taxon>Mycena</taxon>
    </lineage>
</organism>
<proteinExistence type="predicted"/>
<dbReference type="AlphaFoldDB" id="A0AAD6Y2L5"/>
<reference evidence="2" key="1">
    <citation type="submission" date="2023-03" db="EMBL/GenBank/DDBJ databases">
        <title>Massive genome expansion in bonnet fungi (Mycena s.s.) driven by repeated elements and novel gene families across ecological guilds.</title>
        <authorList>
            <consortium name="Lawrence Berkeley National Laboratory"/>
            <person name="Harder C.B."/>
            <person name="Miyauchi S."/>
            <person name="Viragh M."/>
            <person name="Kuo A."/>
            <person name="Thoen E."/>
            <person name="Andreopoulos B."/>
            <person name="Lu D."/>
            <person name="Skrede I."/>
            <person name="Drula E."/>
            <person name="Henrissat B."/>
            <person name="Morin E."/>
            <person name="Kohler A."/>
            <person name="Barry K."/>
            <person name="LaButti K."/>
            <person name="Morin E."/>
            <person name="Salamov A."/>
            <person name="Lipzen A."/>
            <person name="Mereny Z."/>
            <person name="Hegedus B."/>
            <person name="Baldrian P."/>
            <person name="Stursova M."/>
            <person name="Weitz H."/>
            <person name="Taylor A."/>
            <person name="Grigoriev I.V."/>
            <person name="Nagy L.G."/>
            <person name="Martin F."/>
            <person name="Kauserud H."/>
        </authorList>
    </citation>
    <scope>NUCLEOTIDE SEQUENCE</scope>
    <source>
        <strain evidence="2">9144</strain>
    </source>
</reference>
<feature type="region of interest" description="Disordered" evidence="1">
    <location>
        <begin position="385"/>
        <end position="419"/>
    </location>
</feature>
<protein>
    <submittedName>
        <fullName evidence="2">Uncharacterized protein</fullName>
    </submittedName>
</protein>
<feature type="region of interest" description="Disordered" evidence="1">
    <location>
        <begin position="335"/>
        <end position="373"/>
    </location>
</feature>